<evidence type="ECO:0000313" key="2">
    <source>
        <dbReference type="EMBL" id="NYF49723.1"/>
    </source>
</evidence>
<evidence type="ECO:0000313" key="3">
    <source>
        <dbReference type="Proteomes" id="UP000534186"/>
    </source>
</evidence>
<reference evidence="2 3" key="1">
    <citation type="submission" date="2020-07" db="EMBL/GenBank/DDBJ databases">
        <title>Genomic Encyclopedia of Type Strains, Phase IV (KMG-V): Genome sequencing to study the core and pangenomes of soil and plant-associated prokaryotes.</title>
        <authorList>
            <person name="Whitman W."/>
        </authorList>
    </citation>
    <scope>NUCLEOTIDE SEQUENCE [LARGE SCALE GENOMIC DNA]</scope>
    <source>
        <strain evidence="2 3">M8UP30</strain>
    </source>
</reference>
<feature type="region of interest" description="Disordered" evidence="1">
    <location>
        <begin position="1"/>
        <end position="107"/>
    </location>
</feature>
<gene>
    <name evidence="2" type="ORF">HDF12_000088</name>
</gene>
<comment type="caution">
    <text evidence="2">The sequence shown here is derived from an EMBL/GenBank/DDBJ whole genome shotgun (WGS) entry which is preliminary data.</text>
</comment>
<dbReference type="AlphaFoldDB" id="A0A7Y9T0V3"/>
<evidence type="ECO:0000256" key="1">
    <source>
        <dbReference type="SAM" id="MobiDB-lite"/>
    </source>
</evidence>
<proteinExistence type="predicted"/>
<dbReference type="Proteomes" id="UP000534186">
    <property type="component" value="Unassembled WGS sequence"/>
</dbReference>
<accession>A0A7Y9T0V3</accession>
<name>A0A7Y9T0V3_9BACT</name>
<organism evidence="2 3">
    <name type="scientific">Tunturiibacter lichenicola</name>
    <dbReference type="NCBI Taxonomy" id="2051959"/>
    <lineage>
        <taxon>Bacteria</taxon>
        <taxon>Pseudomonadati</taxon>
        <taxon>Acidobacteriota</taxon>
        <taxon>Terriglobia</taxon>
        <taxon>Terriglobales</taxon>
        <taxon>Acidobacteriaceae</taxon>
        <taxon>Tunturiibacter</taxon>
    </lineage>
</organism>
<sequence length="107" mass="11494">MSPKRNSSTRTRGAGHSSSSETAHKTGKKTAKGQAWTEEHSENKSSTGHGRAKKQPAKQESRCWPGYEPVPGKSRGEKGSCKPKARQTAAEKKSDAMASAANKLRKS</sequence>
<feature type="compositionally biased region" description="Polar residues" evidence="1">
    <location>
        <begin position="1"/>
        <end position="21"/>
    </location>
</feature>
<protein>
    <submittedName>
        <fullName evidence="2">Uncharacterized protein</fullName>
    </submittedName>
</protein>
<dbReference type="EMBL" id="JACCCV010000001">
    <property type="protein sequence ID" value="NYF49723.1"/>
    <property type="molecule type" value="Genomic_DNA"/>
</dbReference>